<dbReference type="EMBL" id="RJQC01000002">
    <property type="protein sequence ID" value="RNM30502.1"/>
    <property type="molecule type" value="Genomic_DNA"/>
</dbReference>
<dbReference type="InterPro" id="IPR035587">
    <property type="entry name" value="DUS-like_FMN-bd"/>
</dbReference>
<feature type="binding site" evidence="14">
    <location>
        <position position="144"/>
    </location>
    <ligand>
        <name>FMN</name>
        <dbReference type="ChEBI" id="CHEBI:58210"/>
    </ligand>
</feature>
<reference evidence="16 17" key="1">
    <citation type="submission" date="2018-11" db="EMBL/GenBank/DDBJ databases">
        <title>Clostridium sp. nov., a member of the family Erysipelotrichaceae isolated from pig faeces.</title>
        <authorList>
            <person name="Chang Y.-H."/>
        </authorList>
    </citation>
    <scope>NUCLEOTIDE SEQUENCE [LARGE SCALE GENOMIC DNA]</scope>
    <source>
        <strain evidence="16 17">YH-panp20</strain>
    </source>
</reference>
<dbReference type="InterPro" id="IPR004652">
    <property type="entry name" value="DusB-like"/>
</dbReference>
<dbReference type="InterPro" id="IPR001269">
    <property type="entry name" value="DUS_fam"/>
</dbReference>
<dbReference type="OrthoDB" id="9764501at2"/>
<dbReference type="Gene3D" id="3.20.20.70">
    <property type="entry name" value="Aldolase class I"/>
    <property type="match status" value="1"/>
</dbReference>
<comment type="similarity">
    <text evidence="12">Belongs to the dus family.</text>
</comment>
<evidence type="ECO:0000313" key="16">
    <source>
        <dbReference type="EMBL" id="RNM30502.1"/>
    </source>
</evidence>
<dbReference type="Gene3D" id="1.10.1200.80">
    <property type="entry name" value="Putative flavin oxidoreducatase, domain 2"/>
    <property type="match status" value="1"/>
</dbReference>
<dbReference type="AlphaFoldDB" id="A0A3N0I2F1"/>
<dbReference type="Proteomes" id="UP000276568">
    <property type="component" value="Unassembled WGS sequence"/>
</dbReference>
<evidence type="ECO:0000256" key="3">
    <source>
        <dbReference type="ARBA" id="ARBA00022555"/>
    </source>
</evidence>
<dbReference type="InterPro" id="IPR013785">
    <property type="entry name" value="Aldolase_TIM"/>
</dbReference>
<keyword evidence="14" id="KW-0547">Nucleotide-binding</keyword>
<dbReference type="NCBIfam" id="TIGR00737">
    <property type="entry name" value="nifR3_yhdG"/>
    <property type="match status" value="1"/>
</dbReference>
<keyword evidence="3" id="KW-0820">tRNA-binding</keyword>
<sequence length="318" mass="35091">MPHVVKIGNVTLANNVVVAPMAGISNIAFRKISKALGAGLVCNEMVSDKALFYGSKKTEAMCISNPDEHPLSFQLFGHDIESVVYAGKYLDTQTDCDIIDFNMGCPVNKVIKAHAGSYLMKDIDYAKELMDALVHAVNKPVTVKMRIGFDQEHINCVELAKALESVGVQAIAVHGRTRSQMYEGKANWDYIKAVKEAVSIPVIGNGDVRSVKDYWDIQDQTGCDAVMIGRGIVGNPFLIQDCVNGKESEHSNKQRMDMCWQHAMLLAAYKGEKVAIGEMRGLASWYFKGLPNSHAFKDRCSKMQSLDDLYAILEAYEG</sequence>
<keyword evidence="8" id="KW-0694">RNA-binding</keyword>
<feature type="binding site" evidence="14">
    <location>
        <begin position="229"/>
        <end position="230"/>
    </location>
    <ligand>
        <name>FMN</name>
        <dbReference type="ChEBI" id="CHEBI:58210"/>
    </ligand>
</feature>
<dbReference type="SUPFAM" id="SSF51395">
    <property type="entry name" value="FMN-linked oxidoreductases"/>
    <property type="match status" value="1"/>
</dbReference>
<evidence type="ECO:0000256" key="4">
    <source>
        <dbReference type="ARBA" id="ARBA00022630"/>
    </source>
</evidence>
<dbReference type="RefSeq" id="WP_128520413.1">
    <property type="nucleotide sequence ID" value="NZ_RJQC01000002.1"/>
</dbReference>
<protein>
    <recommendedName>
        <fullName evidence="12">tRNA-dihydrouridine synthase</fullName>
        <ecNumber evidence="12">1.3.1.-</ecNumber>
    </recommendedName>
</protein>
<evidence type="ECO:0000256" key="14">
    <source>
        <dbReference type="PIRSR" id="PIRSR006621-2"/>
    </source>
</evidence>
<evidence type="ECO:0000256" key="8">
    <source>
        <dbReference type="ARBA" id="ARBA00022884"/>
    </source>
</evidence>
<feature type="domain" description="DUS-like FMN-binding" evidence="15">
    <location>
        <begin position="18"/>
        <end position="308"/>
    </location>
</feature>
<keyword evidence="7" id="KW-0521">NADP</keyword>
<dbReference type="InterPro" id="IPR024036">
    <property type="entry name" value="tRNA-dHydroUridine_Synthase_C"/>
</dbReference>
<keyword evidence="4 12" id="KW-0285">Flavoprotein</keyword>
<evidence type="ECO:0000259" key="15">
    <source>
        <dbReference type="Pfam" id="PF01207"/>
    </source>
</evidence>
<dbReference type="PANTHER" id="PTHR45846">
    <property type="entry name" value="TRNA-DIHYDROURIDINE(47) SYNTHASE [NAD(P)(+)]-LIKE"/>
    <property type="match status" value="1"/>
</dbReference>
<keyword evidence="17" id="KW-1185">Reference proteome</keyword>
<dbReference type="GO" id="GO:0000049">
    <property type="term" value="F:tRNA binding"/>
    <property type="evidence" value="ECO:0007669"/>
    <property type="project" value="UniProtKB-KW"/>
</dbReference>
<dbReference type="PIRSF" id="PIRSF006621">
    <property type="entry name" value="Dus"/>
    <property type="match status" value="1"/>
</dbReference>
<dbReference type="PANTHER" id="PTHR45846:SF1">
    <property type="entry name" value="TRNA-DIHYDROURIDINE(47) SYNTHASE [NAD(P)(+)]-LIKE"/>
    <property type="match status" value="1"/>
</dbReference>
<gene>
    <name evidence="16" type="primary">dusB</name>
    <name evidence="16" type="ORF">EDX97_06885</name>
</gene>
<dbReference type="GO" id="GO:0050660">
    <property type="term" value="F:flavin adenine dinucleotide binding"/>
    <property type="evidence" value="ECO:0007669"/>
    <property type="project" value="InterPro"/>
</dbReference>
<feature type="active site" description="Proton donor" evidence="13">
    <location>
        <position position="105"/>
    </location>
</feature>
<evidence type="ECO:0000256" key="11">
    <source>
        <dbReference type="ARBA" id="ARBA00048802"/>
    </source>
</evidence>
<evidence type="ECO:0000256" key="6">
    <source>
        <dbReference type="ARBA" id="ARBA00022694"/>
    </source>
</evidence>
<feature type="binding site" evidence="14">
    <location>
        <begin position="20"/>
        <end position="22"/>
    </location>
    <ligand>
        <name>FMN</name>
        <dbReference type="ChEBI" id="CHEBI:58210"/>
    </ligand>
</feature>
<organism evidence="16 17">
    <name type="scientific">Absicoccus porci</name>
    <dbReference type="NCBI Taxonomy" id="2486576"/>
    <lineage>
        <taxon>Bacteria</taxon>
        <taxon>Bacillati</taxon>
        <taxon>Bacillota</taxon>
        <taxon>Erysipelotrichia</taxon>
        <taxon>Erysipelotrichales</taxon>
        <taxon>Erysipelotrichaceae</taxon>
        <taxon>Absicoccus</taxon>
    </lineage>
</organism>
<dbReference type="GO" id="GO:0017150">
    <property type="term" value="F:tRNA dihydrouridine synthase activity"/>
    <property type="evidence" value="ECO:0007669"/>
    <property type="project" value="InterPro"/>
</dbReference>
<comment type="caution">
    <text evidence="16">The sequence shown here is derived from an EMBL/GenBank/DDBJ whole genome shotgun (WGS) entry which is preliminary data.</text>
</comment>
<dbReference type="PROSITE" id="PS01136">
    <property type="entry name" value="UPF0034"/>
    <property type="match status" value="1"/>
</dbReference>
<evidence type="ECO:0000256" key="12">
    <source>
        <dbReference type="PIRNR" id="PIRNR006621"/>
    </source>
</evidence>
<comment type="cofactor">
    <cofactor evidence="1 12 14">
        <name>FMN</name>
        <dbReference type="ChEBI" id="CHEBI:58210"/>
    </cofactor>
</comment>
<evidence type="ECO:0000256" key="1">
    <source>
        <dbReference type="ARBA" id="ARBA00001917"/>
    </source>
</evidence>
<evidence type="ECO:0000256" key="5">
    <source>
        <dbReference type="ARBA" id="ARBA00022643"/>
    </source>
</evidence>
<evidence type="ECO:0000256" key="7">
    <source>
        <dbReference type="ARBA" id="ARBA00022857"/>
    </source>
</evidence>
<keyword evidence="6 12" id="KW-0819">tRNA processing</keyword>
<feature type="binding site" evidence="14">
    <location>
        <position position="74"/>
    </location>
    <ligand>
        <name>FMN</name>
        <dbReference type="ChEBI" id="CHEBI:58210"/>
    </ligand>
</feature>
<evidence type="ECO:0000313" key="17">
    <source>
        <dbReference type="Proteomes" id="UP000276568"/>
    </source>
</evidence>
<dbReference type="EC" id="1.3.1.-" evidence="12"/>
<evidence type="ECO:0000256" key="13">
    <source>
        <dbReference type="PIRSR" id="PIRSR006621-1"/>
    </source>
</evidence>
<evidence type="ECO:0000256" key="9">
    <source>
        <dbReference type="ARBA" id="ARBA00023002"/>
    </source>
</evidence>
<dbReference type="CDD" id="cd02801">
    <property type="entry name" value="DUS_like_FMN"/>
    <property type="match status" value="1"/>
</dbReference>
<keyword evidence="5 12" id="KW-0288">FMN</keyword>
<evidence type="ECO:0000256" key="2">
    <source>
        <dbReference type="ARBA" id="ARBA00002790"/>
    </source>
</evidence>
<name>A0A3N0I2F1_9FIRM</name>
<feature type="binding site" evidence="14">
    <location>
        <position position="174"/>
    </location>
    <ligand>
        <name>FMN</name>
        <dbReference type="ChEBI" id="CHEBI:58210"/>
    </ligand>
</feature>
<proteinExistence type="inferred from homology"/>
<evidence type="ECO:0000256" key="10">
    <source>
        <dbReference type="ARBA" id="ARBA00048205"/>
    </source>
</evidence>
<accession>A0A3N0I2F1</accession>
<dbReference type="Pfam" id="PF01207">
    <property type="entry name" value="Dus"/>
    <property type="match status" value="1"/>
</dbReference>
<comment type="catalytic activity">
    <reaction evidence="10">
        <text>a 5,6-dihydrouridine in tRNA + NADP(+) = a uridine in tRNA + NADPH + H(+)</text>
        <dbReference type="Rhea" id="RHEA:23624"/>
        <dbReference type="Rhea" id="RHEA-COMP:13339"/>
        <dbReference type="Rhea" id="RHEA-COMP:13887"/>
        <dbReference type="ChEBI" id="CHEBI:15378"/>
        <dbReference type="ChEBI" id="CHEBI:57783"/>
        <dbReference type="ChEBI" id="CHEBI:58349"/>
        <dbReference type="ChEBI" id="CHEBI:65315"/>
        <dbReference type="ChEBI" id="CHEBI:74443"/>
    </reaction>
</comment>
<dbReference type="InterPro" id="IPR018517">
    <property type="entry name" value="tRNA_hU_synthase_CS"/>
</dbReference>
<comment type="catalytic activity">
    <reaction evidence="11">
        <text>a 5,6-dihydrouridine in tRNA + NAD(+) = a uridine in tRNA + NADH + H(+)</text>
        <dbReference type="Rhea" id="RHEA:54452"/>
        <dbReference type="Rhea" id="RHEA-COMP:13339"/>
        <dbReference type="Rhea" id="RHEA-COMP:13887"/>
        <dbReference type="ChEBI" id="CHEBI:15378"/>
        <dbReference type="ChEBI" id="CHEBI:57540"/>
        <dbReference type="ChEBI" id="CHEBI:57945"/>
        <dbReference type="ChEBI" id="CHEBI:65315"/>
        <dbReference type="ChEBI" id="CHEBI:74443"/>
    </reaction>
</comment>
<comment type="function">
    <text evidence="2 12">Catalyzes the synthesis of 5,6-dihydrouridine (D), a modified base found in the D-loop of most tRNAs, via the reduction of the C5-C6 double bond in target uridines.</text>
</comment>
<keyword evidence="9 12" id="KW-0560">Oxidoreductase</keyword>